<dbReference type="InterPro" id="IPR050109">
    <property type="entry name" value="HTH-type_TetR-like_transc_reg"/>
</dbReference>
<organism evidence="6 7">
    <name type="scientific">Nocardia vinacea</name>
    <dbReference type="NCBI Taxonomy" id="96468"/>
    <lineage>
        <taxon>Bacteria</taxon>
        <taxon>Bacillati</taxon>
        <taxon>Actinomycetota</taxon>
        <taxon>Actinomycetes</taxon>
        <taxon>Mycobacteriales</taxon>
        <taxon>Nocardiaceae</taxon>
        <taxon>Nocardia</taxon>
    </lineage>
</organism>
<feature type="DNA-binding region" description="H-T-H motif" evidence="4">
    <location>
        <begin position="25"/>
        <end position="44"/>
    </location>
</feature>
<dbReference type="InterPro" id="IPR001647">
    <property type="entry name" value="HTH_TetR"/>
</dbReference>
<dbReference type="PANTHER" id="PTHR30055:SF234">
    <property type="entry name" value="HTH-TYPE TRANSCRIPTIONAL REGULATOR BETI"/>
    <property type="match status" value="1"/>
</dbReference>
<accession>A0ABZ1YHD2</accession>
<evidence type="ECO:0000313" key="6">
    <source>
        <dbReference type="EMBL" id="WUV42599.1"/>
    </source>
</evidence>
<dbReference type="Gene3D" id="1.10.357.10">
    <property type="entry name" value="Tetracycline Repressor, domain 2"/>
    <property type="match status" value="1"/>
</dbReference>
<keyword evidence="1" id="KW-0805">Transcription regulation</keyword>
<dbReference type="Proteomes" id="UP001432062">
    <property type="component" value="Chromosome"/>
</dbReference>
<dbReference type="Pfam" id="PF00440">
    <property type="entry name" value="TetR_N"/>
    <property type="match status" value="1"/>
</dbReference>
<name>A0ABZ1YHD2_9NOCA</name>
<protein>
    <submittedName>
        <fullName evidence="6">TetR/AcrR family transcriptional regulator</fullName>
    </submittedName>
</protein>
<evidence type="ECO:0000313" key="7">
    <source>
        <dbReference type="Proteomes" id="UP001432062"/>
    </source>
</evidence>
<evidence type="ECO:0000256" key="2">
    <source>
        <dbReference type="ARBA" id="ARBA00023125"/>
    </source>
</evidence>
<proteinExistence type="predicted"/>
<dbReference type="SUPFAM" id="SSF48498">
    <property type="entry name" value="Tetracyclin repressor-like, C-terminal domain"/>
    <property type="match status" value="1"/>
</dbReference>
<dbReference type="InterPro" id="IPR009057">
    <property type="entry name" value="Homeodomain-like_sf"/>
</dbReference>
<dbReference type="SUPFAM" id="SSF46689">
    <property type="entry name" value="Homeodomain-like"/>
    <property type="match status" value="1"/>
</dbReference>
<evidence type="ECO:0000259" key="5">
    <source>
        <dbReference type="PROSITE" id="PS50977"/>
    </source>
</evidence>
<sequence>MTSQRERLYIAALEAVAELGYGPTTITDIVGRARVARRTFYGLFESKEECFTAAFDFAVETITRELDRVVTESGADTFDELVRTTLETYLDFLAAEPAAARALHIETLAAGPGLIARRARTHRMFGYRMIAAARIGVRAGALRAEPDPGLLDVLLGGIDDRVRATLIDSGPHDLPALAPTLTRAALLLLGSGPA</sequence>
<dbReference type="InterPro" id="IPR036271">
    <property type="entry name" value="Tet_transcr_reg_TetR-rel_C_sf"/>
</dbReference>
<evidence type="ECO:0000256" key="1">
    <source>
        <dbReference type="ARBA" id="ARBA00023015"/>
    </source>
</evidence>
<feature type="domain" description="HTH tetR-type" evidence="5">
    <location>
        <begin position="2"/>
        <end position="62"/>
    </location>
</feature>
<dbReference type="PANTHER" id="PTHR30055">
    <property type="entry name" value="HTH-TYPE TRANSCRIPTIONAL REGULATOR RUTR"/>
    <property type="match status" value="1"/>
</dbReference>
<keyword evidence="7" id="KW-1185">Reference proteome</keyword>
<evidence type="ECO:0000256" key="4">
    <source>
        <dbReference type="PROSITE-ProRule" id="PRU00335"/>
    </source>
</evidence>
<keyword evidence="3" id="KW-0804">Transcription</keyword>
<keyword evidence="2 4" id="KW-0238">DNA-binding</keyword>
<gene>
    <name evidence="6" type="ORF">OG563_25425</name>
</gene>
<dbReference type="PROSITE" id="PS50977">
    <property type="entry name" value="HTH_TETR_2"/>
    <property type="match status" value="1"/>
</dbReference>
<reference evidence="6" key="1">
    <citation type="submission" date="2022-10" db="EMBL/GenBank/DDBJ databases">
        <title>The complete genomes of actinobacterial strains from the NBC collection.</title>
        <authorList>
            <person name="Joergensen T.S."/>
            <person name="Alvarez Arevalo M."/>
            <person name="Sterndorff E.B."/>
            <person name="Faurdal D."/>
            <person name="Vuksanovic O."/>
            <person name="Mourched A.-S."/>
            <person name="Charusanti P."/>
            <person name="Shaw S."/>
            <person name="Blin K."/>
            <person name="Weber T."/>
        </authorList>
    </citation>
    <scope>NUCLEOTIDE SEQUENCE</scope>
    <source>
        <strain evidence="6">NBC_01482</strain>
    </source>
</reference>
<dbReference type="RefSeq" id="WP_327095887.1">
    <property type="nucleotide sequence ID" value="NZ_CP109149.1"/>
</dbReference>
<dbReference type="EMBL" id="CP109441">
    <property type="protein sequence ID" value="WUV42599.1"/>
    <property type="molecule type" value="Genomic_DNA"/>
</dbReference>
<evidence type="ECO:0000256" key="3">
    <source>
        <dbReference type="ARBA" id="ARBA00023163"/>
    </source>
</evidence>